<name>A0A4Q9N2Y3_9APHY</name>
<feature type="domain" description="AB hydrolase-1" evidence="3">
    <location>
        <begin position="37"/>
        <end position="158"/>
    </location>
</feature>
<dbReference type="PANTHER" id="PTHR43329">
    <property type="entry name" value="EPOXIDE HYDROLASE"/>
    <property type="match status" value="1"/>
</dbReference>
<evidence type="ECO:0000256" key="1">
    <source>
        <dbReference type="ARBA" id="ARBA00022801"/>
    </source>
</evidence>
<keyword evidence="1 4" id="KW-0378">Hydrolase</keyword>
<dbReference type="InterPro" id="IPR000639">
    <property type="entry name" value="Epox_hydrolase-like"/>
</dbReference>
<dbReference type="AlphaFoldDB" id="A0A4Q9N2Y3"/>
<evidence type="ECO:0000259" key="3">
    <source>
        <dbReference type="Pfam" id="PF00561"/>
    </source>
</evidence>
<proteinExistence type="inferred from homology"/>
<dbReference type="PRINTS" id="PR00412">
    <property type="entry name" value="EPOXHYDRLASE"/>
</dbReference>
<sequence>MTTKDRLPGLPEGVISRSLLVRDLDIHILEAGKRDAPLLLLLHGFPELAYSWRKVLVPLANLGYHVVAPDQRGYGCTKPYDASAPGATRLVRFEDDFRPYGMMNLARDVVALVYTLGHKSVAALIGHDFGSLLAGNCVIARPDLFERVVFMSAPYNGPSPTSSPAGTIASIMNLLKGAQPPRKHYMTYFSGPTANADMLRAPQGLHDFLRAYIHAKSGDWAESGASPHYIPMTSEGLATLPPYYIMPADETMAEVARERAPSAEEVKTKSSKWLPESELGVYVSEYARTGFQGGLNWYRSLLSDELNDELSLFAGRRIEVPAMYIAGMQDWGTFQMPGALDKMQTQTCTRMDDGDVVRIEGAGHWVQQEKPERVVDEIARFLKKQRDQR</sequence>
<dbReference type="SUPFAM" id="SSF53474">
    <property type="entry name" value="alpha/beta-Hydrolases"/>
    <property type="match status" value="1"/>
</dbReference>
<organism evidence="4">
    <name type="scientific">Dichomitus squalens</name>
    <dbReference type="NCBI Taxonomy" id="114155"/>
    <lineage>
        <taxon>Eukaryota</taxon>
        <taxon>Fungi</taxon>
        <taxon>Dikarya</taxon>
        <taxon>Basidiomycota</taxon>
        <taxon>Agaricomycotina</taxon>
        <taxon>Agaricomycetes</taxon>
        <taxon>Polyporales</taxon>
        <taxon>Polyporaceae</taxon>
        <taxon>Dichomitus</taxon>
    </lineage>
</organism>
<dbReference type="InterPro" id="IPR029058">
    <property type="entry name" value="AB_hydrolase_fold"/>
</dbReference>
<protein>
    <submittedName>
        <fullName evidence="4">Alpha/beta-hydrolase</fullName>
    </submittedName>
</protein>
<evidence type="ECO:0000313" key="4">
    <source>
        <dbReference type="EMBL" id="TBU34297.1"/>
    </source>
</evidence>
<gene>
    <name evidence="4" type="ORF">BD311DRAFT_747494</name>
</gene>
<dbReference type="OrthoDB" id="6431331at2759"/>
<dbReference type="GO" id="GO:0016787">
    <property type="term" value="F:hydrolase activity"/>
    <property type="evidence" value="ECO:0007669"/>
    <property type="project" value="UniProtKB-KW"/>
</dbReference>
<accession>A0A4Q9N2Y3</accession>
<dbReference type="Proteomes" id="UP000292957">
    <property type="component" value="Unassembled WGS sequence"/>
</dbReference>
<dbReference type="InterPro" id="IPR000073">
    <property type="entry name" value="AB_hydrolase_1"/>
</dbReference>
<dbReference type="EMBL" id="ML143389">
    <property type="protein sequence ID" value="TBU34297.1"/>
    <property type="molecule type" value="Genomic_DNA"/>
</dbReference>
<dbReference type="Gene3D" id="3.40.50.1820">
    <property type="entry name" value="alpha/beta hydrolase"/>
    <property type="match status" value="1"/>
</dbReference>
<comment type="similarity">
    <text evidence="2">Belongs to the AB hydrolase superfamily. Epoxide hydrolase family.</text>
</comment>
<dbReference type="Pfam" id="PF00561">
    <property type="entry name" value="Abhydrolase_1"/>
    <property type="match status" value="1"/>
</dbReference>
<reference evidence="4" key="1">
    <citation type="submission" date="2019-01" db="EMBL/GenBank/DDBJ databases">
        <title>Draft genome sequences of three monokaryotic isolates of the white-rot basidiomycete fungus Dichomitus squalens.</title>
        <authorList>
            <consortium name="DOE Joint Genome Institute"/>
            <person name="Lopez S.C."/>
            <person name="Andreopoulos B."/>
            <person name="Pangilinan J."/>
            <person name="Lipzen A."/>
            <person name="Riley R."/>
            <person name="Ahrendt S."/>
            <person name="Ng V."/>
            <person name="Barry K."/>
            <person name="Daum C."/>
            <person name="Grigoriev I.V."/>
            <person name="Hilden K.S."/>
            <person name="Makela M.R."/>
            <person name="de Vries R.P."/>
        </authorList>
    </citation>
    <scope>NUCLEOTIDE SEQUENCE [LARGE SCALE GENOMIC DNA]</scope>
    <source>
        <strain evidence="4">OM18370.1</strain>
    </source>
</reference>
<evidence type="ECO:0000256" key="2">
    <source>
        <dbReference type="ARBA" id="ARBA00038334"/>
    </source>
</evidence>